<evidence type="ECO:0000313" key="4">
    <source>
        <dbReference type="Proteomes" id="UP000019132"/>
    </source>
</evidence>
<dbReference type="GO" id="GO:0035556">
    <property type="term" value="P:intracellular signal transduction"/>
    <property type="evidence" value="ECO:0007669"/>
    <property type="project" value="InterPro"/>
</dbReference>
<accession>K3X0W4</accession>
<dbReference type="EnsemblProtists" id="PYU1_T010863">
    <property type="protein sequence ID" value="PYU1_T010863"/>
    <property type="gene ID" value="PYU1_G010840"/>
</dbReference>
<dbReference type="PROSITE" id="PS50125">
    <property type="entry name" value="GUANYLATE_CYCLASE_2"/>
    <property type="match status" value="1"/>
</dbReference>
<keyword evidence="4" id="KW-1185">Reference proteome</keyword>
<evidence type="ECO:0000259" key="2">
    <source>
        <dbReference type="PROSITE" id="PS50125"/>
    </source>
</evidence>
<dbReference type="InParanoid" id="K3X0W4"/>
<dbReference type="SMART" id="SM00044">
    <property type="entry name" value="CYCc"/>
    <property type="match status" value="1"/>
</dbReference>
<dbReference type="Gene3D" id="3.30.70.1230">
    <property type="entry name" value="Nucleotide cyclase"/>
    <property type="match status" value="2"/>
</dbReference>
<feature type="region of interest" description="Disordered" evidence="1">
    <location>
        <begin position="151"/>
        <end position="213"/>
    </location>
</feature>
<dbReference type="EMBL" id="GL376590">
    <property type="status" value="NOT_ANNOTATED_CDS"/>
    <property type="molecule type" value="Genomic_DNA"/>
</dbReference>
<dbReference type="Pfam" id="PF00211">
    <property type="entry name" value="Guanylate_cyc"/>
    <property type="match status" value="1"/>
</dbReference>
<feature type="region of interest" description="Disordered" evidence="1">
    <location>
        <begin position="47"/>
        <end position="85"/>
    </location>
</feature>
<dbReference type="AlphaFoldDB" id="K3X0W4"/>
<dbReference type="SUPFAM" id="SSF55073">
    <property type="entry name" value="Nucleotide cyclase"/>
    <property type="match status" value="2"/>
</dbReference>
<proteinExistence type="predicted"/>
<dbReference type="InterPro" id="IPR001054">
    <property type="entry name" value="A/G_cyclase"/>
</dbReference>
<dbReference type="Proteomes" id="UP000019132">
    <property type="component" value="Unassembled WGS sequence"/>
</dbReference>
<dbReference type="GO" id="GO:0009190">
    <property type="term" value="P:cyclic nucleotide biosynthetic process"/>
    <property type="evidence" value="ECO:0007669"/>
    <property type="project" value="InterPro"/>
</dbReference>
<dbReference type="InterPro" id="IPR050697">
    <property type="entry name" value="Adenylyl/Guanylyl_Cyclase_3/4"/>
</dbReference>
<reference evidence="3" key="3">
    <citation type="submission" date="2015-02" db="UniProtKB">
        <authorList>
            <consortium name="EnsemblProtists"/>
        </authorList>
    </citation>
    <scope>IDENTIFICATION</scope>
    <source>
        <strain evidence="3">DAOM BR144</strain>
    </source>
</reference>
<evidence type="ECO:0000313" key="3">
    <source>
        <dbReference type="EnsemblProtists" id="PYU1_T010863"/>
    </source>
</evidence>
<organism evidence="3 4">
    <name type="scientific">Globisporangium ultimum (strain ATCC 200006 / CBS 805.95 / DAOM BR144)</name>
    <name type="common">Pythium ultimum</name>
    <dbReference type="NCBI Taxonomy" id="431595"/>
    <lineage>
        <taxon>Eukaryota</taxon>
        <taxon>Sar</taxon>
        <taxon>Stramenopiles</taxon>
        <taxon>Oomycota</taxon>
        <taxon>Peronosporomycetes</taxon>
        <taxon>Pythiales</taxon>
        <taxon>Pythiaceae</taxon>
        <taxon>Globisporangium</taxon>
    </lineage>
</organism>
<reference evidence="4" key="1">
    <citation type="journal article" date="2010" name="Genome Biol.">
        <title>Genome sequence of the necrotrophic plant pathogen Pythium ultimum reveals original pathogenicity mechanisms and effector repertoire.</title>
        <authorList>
            <person name="Levesque C.A."/>
            <person name="Brouwer H."/>
            <person name="Cano L."/>
            <person name="Hamilton J.P."/>
            <person name="Holt C."/>
            <person name="Huitema E."/>
            <person name="Raffaele S."/>
            <person name="Robideau G.P."/>
            <person name="Thines M."/>
            <person name="Win J."/>
            <person name="Zerillo M.M."/>
            <person name="Beakes G.W."/>
            <person name="Boore J.L."/>
            <person name="Busam D."/>
            <person name="Dumas B."/>
            <person name="Ferriera S."/>
            <person name="Fuerstenberg S.I."/>
            <person name="Gachon C.M."/>
            <person name="Gaulin E."/>
            <person name="Govers F."/>
            <person name="Grenville-Briggs L."/>
            <person name="Horner N."/>
            <person name="Hostetler J."/>
            <person name="Jiang R.H."/>
            <person name="Johnson J."/>
            <person name="Krajaejun T."/>
            <person name="Lin H."/>
            <person name="Meijer H.J."/>
            <person name="Moore B."/>
            <person name="Morris P."/>
            <person name="Phuntmart V."/>
            <person name="Puiu D."/>
            <person name="Shetty J."/>
            <person name="Stajich J.E."/>
            <person name="Tripathy S."/>
            <person name="Wawra S."/>
            <person name="van West P."/>
            <person name="Whitty B.R."/>
            <person name="Coutinho P.M."/>
            <person name="Henrissat B."/>
            <person name="Martin F."/>
            <person name="Thomas P.D."/>
            <person name="Tyler B.M."/>
            <person name="De Vries R.P."/>
            <person name="Kamoun S."/>
            <person name="Yandell M."/>
            <person name="Tisserat N."/>
            <person name="Buell C.R."/>
        </authorList>
    </citation>
    <scope>NUCLEOTIDE SEQUENCE</scope>
    <source>
        <strain evidence="4">DAOM:BR144</strain>
    </source>
</reference>
<feature type="region of interest" description="Disordered" evidence="1">
    <location>
        <begin position="789"/>
        <end position="818"/>
    </location>
</feature>
<feature type="compositionally biased region" description="Polar residues" evidence="1">
    <location>
        <begin position="72"/>
        <end position="83"/>
    </location>
</feature>
<reference evidence="4" key="2">
    <citation type="submission" date="2010-04" db="EMBL/GenBank/DDBJ databases">
        <authorList>
            <person name="Buell R."/>
            <person name="Hamilton J."/>
            <person name="Hostetler J."/>
        </authorList>
    </citation>
    <scope>NUCLEOTIDE SEQUENCE [LARGE SCALE GENOMIC DNA]</scope>
    <source>
        <strain evidence="4">DAOM:BR144</strain>
    </source>
</reference>
<feature type="compositionally biased region" description="Low complexity" evidence="1">
    <location>
        <begin position="162"/>
        <end position="184"/>
    </location>
</feature>
<feature type="compositionally biased region" description="Low complexity" evidence="1">
    <location>
        <begin position="196"/>
        <end position="213"/>
    </location>
</feature>
<dbReference type="STRING" id="431595.K3X0W4"/>
<dbReference type="OMA" id="SDNVWDR"/>
<dbReference type="PANTHER" id="PTHR43081:SF1">
    <property type="entry name" value="ADENYLATE CYCLASE, TERMINAL-DIFFERENTIATION SPECIFIC"/>
    <property type="match status" value="1"/>
</dbReference>
<dbReference type="InterPro" id="IPR029787">
    <property type="entry name" value="Nucleotide_cyclase"/>
</dbReference>
<sequence length="818" mass="89698">MCWWCCMRVLEKCLPRNDIVRELAPYLQHVHRDDGLDDDLARGRNMNGGETWGRPGSPRGGEFVSYHDDKNGSATSSGDSFRNNPPVFPVHSSSNSLRASLDDERALADAKQLAATRHNSGGVMNGNGPDVRVNPLIGSPNIDLLTGNARAPQRKRMCDHFSSSSALPPASTTSGSSSSSSLSSNLPRTHLPHIDSVGSKSSTESASEASGVSSTGALTAAMAPLQKKTSVAKIKTDLGDLIPVRWEKVVLVQVSVQGFREMVLHAKDLMEDAKLLYEHTVLSRLASEYGGQEILSHTRSGLFVIAFASEFHAAKWCLSLQLSLVYAAWNDKLLKQFDDMKEVYVASHGSKSKKSNNTLLYRGFRVRMVIHTADPDVVPEKSLSDAVKWTKTVSDYAHGGQIILSDSVWDRLKEQLVQLGNPVVEDLGCHSVLGDEVALMLLLPRDLEMRRFANLKSPHQLSLGMRDAPSAHRPVTMVFTFIEGARPLVRTHAEELADRIKTLCMVARELLRKHNGYECQELQGDFMLAFFNPCSAILWCGEFQLRIRQKFREWNRENENQELMFSMSMGIEVGVPASVSPHKTSGRADYFGNIVNQTARIAKAASGGQILIGGDAWNVFSSLQHRNTPIAKSDPLEDIPGSTIFQFKMHGYYSFKGISLPIGLIEAIPIDLQSSAGMVSGAVAARLMSRHPKAKHLDEAQLKTMKKTAITSVPSEMLRLSPTGEKSHDSIRETELGISISFDDSIVMVEEIDLGDDADAGSSDVTMMSGSSLLSSSNLNHSGFMQMLRSSPSLEDNPHASHGHSQSRAPEAQHMDRV</sequence>
<dbReference type="HOGENOM" id="CLU_356616_0_0_1"/>
<dbReference type="eggNOG" id="KOG0618">
    <property type="taxonomic scope" value="Eukaryota"/>
</dbReference>
<name>K3X0W4_GLOUD</name>
<evidence type="ECO:0000256" key="1">
    <source>
        <dbReference type="SAM" id="MobiDB-lite"/>
    </source>
</evidence>
<dbReference type="PANTHER" id="PTHR43081">
    <property type="entry name" value="ADENYLATE CYCLASE, TERMINAL-DIFFERENTIATION SPECIFIC-RELATED"/>
    <property type="match status" value="1"/>
</dbReference>
<feature type="domain" description="Guanylate cyclase" evidence="2">
    <location>
        <begin position="476"/>
        <end position="602"/>
    </location>
</feature>
<protein>
    <recommendedName>
        <fullName evidence="2">Guanylate cyclase domain-containing protein</fullName>
    </recommendedName>
</protein>
<dbReference type="VEuPathDB" id="FungiDB:PYU1_G010840"/>